<keyword evidence="3" id="KW-0547">Nucleotide-binding</keyword>
<dbReference type="SUPFAM" id="SSF53623">
    <property type="entry name" value="MurD-like peptide ligases, catalytic domain"/>
    <property type="match status" value="1"/>
</dbReference>
<dbReference type="PANTHER" id="PTHR11136">
    <property type="entry name" value="FOLYLPOLYGLUTAMATE SYNTHASE-RELATED"/>
    <property type="match status" value="1"/>
</dbReference>
<proteinExistence type="inferred from homology"/>
<dbReference type="GO" id="GO:0005737">
    <property type="term" value="C:cytoplasm"/>
    <property type="evidence" value="ECO:0007669"/>
    <property type="project" value="TreeGrafter"/>
</dbReference>
<dbReference type="InterPro" id="IPR036565">
    <property type="entry name" value="Mur-like_cat_sf"/>
</dbReference>
<dbReference type="AlphaFoldDB" id="A0A3B0UJV1"/>
<dbReference type="EC" id="6.3.2.12" evidence="5"/>
<dbReference type="GO" id="GO:0005524">
    <property type="term" value="F:ATP binding"/>
    <property type="evidence" value="ECO:0007669"/>
    <property type="project" value="UniProtKB-KW"/>
</dbReference>
<protein>
    <submittedName>
        <fullName evidence="5">Dihydrofolate synthase @ Folylpolyglutamate synthase</fullName>
        <ecNumber evidence="5">6.3.2.12</ecNumber>
        <ecNumber evidence="5">6.3.2.17</ecNumber>
    </submittedName>
</protein>
<dbReference type="EC" id="6.3.2.17" evidence="5"/>
<evidence type="ECO:0000313" key="5">
    <source>
        <dbReference type="EMBL" id="VAW31315.1"/>
    </source>
</evidence>
<keyword evidence="2 5" id="KW-0436">Ligase</keyword>
<name>A0A3B0UJV1_9ZZZZ</name>
<evidence type="ECO:0000256" key="4">
    <source>
        <dbReference type="ARBA" id="ARBA00022840"/>
    </source>
</evidence>
<dbReference type="EMBL" id="UOEU01000198">
    <property type="protein sequence ID" value="VAW31315.1"/>
    <property type="molecule type" value="Genomic_DNA"/>
</dbReference>
<comment type="similarity">
    <text evidence="1">Belongs to the folylpolyglutamate synthase family.</text>
</comment>
<dbReference type="Gene3D" id="3.40.1190.10">
    <property type="entry name" value="Mur-like, catalytic domain"/>
    <property type="match status" value="1"/>
</dbReference>
<organism evidence="5">
    <name type="scientific">hydrothermal vent metagenome</name>
    <dbReference type="NCBI Taxonomy" id="652676"/>
    <lineage>
        <taxon>unclassified sequences</taxon>
        <taxon>metagenomes</taxon>
        <taxon>ecological metagenomes</taxon>
    </lineage>
</organism>
<evidence type="ECO:0000256" key="2">
    <source>
        <dbReference type="ARBA" id="ARBA00022598"/>
    </source>
</evidence>
<evidence type="ECO:0000256" key="1">
    <source>
        <dbReference type="ARBA" id="ARBA00008276"/>
    </source>
</evidence>
<reference evidence="5" key="1">
    <citation type="submission" date="2018-06" db="EMBL/GenBank/DDBJ databases">
        <authorList>
            <person name="Zhirakovskaya E."/>
        </authorList>
    </citation>
    <scope>NUCLEOTIDE SEQUENCE</scope>
</reference>
<keyword evidence="4" id="KW-0067">ATP-binding</keyword>
<dbReference type="GO" id="GO:0004326">
    <property type="term" value="F:tetrahydrofolylpolyglutamate synthase activity"/>
    <property type="evidence" value="ECO:0007669"/>
    <property type="project" value="UniProtKB-EC"/>
</dbReference>
<dbReference type="InterPro" id="IPR018109">
    <property type="entry name" value="Folylpolyglutamate_synth_CS"/>
</dbReference>
<evidence type="ECO:0000256" key="3">
    <source>
        <dbReference type="ARBA" id="ARBA00022741"/>
    </source>
</evidence>
<sequence length="228" mass="25168">MNSSATQPTQNKADAYEKALDYLYSFINFERKKQDRYMASKLDHTRPRRLLDALGTPYGRFPAIHIAGTKGKGSVAAICAFTLRAAGYTVGLYTSPHLQEFRERIRILTLDDADGRIPKTAFTQQINKICALEADFPDITWFEILTAIAFLHFADSGVDIAVVEVGLGGRLDATNVLTPLVSVITRLSLDHTTLLGNKLRQIAYEKGGIIKPGIPVISANQEPEAMQE</sequence>
<dbReference type="GO" id="GO:0008841">
    <property type="term" value="F:dihydrofolate synthase activity"/>
    <property type="evidence" value="ECO:0007669"/>
    <property type="project" value="UniProtKB-EC"/>
</dbReference>
<dbReference type="InterPro" id="IPR001645">
    <property type="entry name" value="Folylpolyglutamate_synth"/>
</dbReference>
<dbReference type="PROSITE" id="PS01012">
    <property type="entry name" value="FOLYLPOLYGLU_SYNT_2"/>
    <property type="match status" value="1"/>
</dbReference>
<dbReference type="PANTHER" id="PTHR11136:SF0">
    <property type="entry name" value="DIHYDROFOLATE SYNTHETASE-RELATED"/>
    <property type="match status" value="1"/>
</dbReference>
<feature type="non-terminal residue" evidence="5">
    <location>
        <position position="228"/>
    </location>
</feature>
<gene>
    <name evidence="5" type="ORF">MNBD_CHLOROFLEXI01-2504</name>
</gene>
<accession>A0A3B0UJV1</accession>
<dbReference type="NCBIfam" id="TIGR01499">
    <property type="entry name" value="folC"/>
    <property type="match status" value="1"/>
</dbReference>